<gene>
    <name evidence="3" type="ORF">INT47_009771</name>
</gene>
<protein>
    <submittedName>
        <fullName evidence="3">Uncharacterized protein</fullName>
    </submittedName>
</protein>
<dbReference type="OrthoDB" id="2373093at2759"/>
<keyword evidence="4" id="KW-1185">Reference proteome</keyword>
<dbReference type="AlphaFoldDB" id="A0A8H7QSN0"/>
<sequence length="194" mass="22423">MAYPVRSYSLKSPWQKPVAKSKKKQRRRTWHPTRPCSIHPISPRVSKWRAGNSFLVHPKRLTVATISTLTSSNTSSSSPLPIDSFKRMTPVVNVFHLQSTLFLFGFLCFPCWWVGGYCLPAKHTAEYGQVMMAVHPSLLANGRMCSKTLWTCTDYDPEKDTILMFYRWNRFMALVSVALVLFILSLFIWYYVAY</sequence>
<feature type="transmembrane region" description="Helical" evidence="2">
    <location>
        <begin position="101"/>
        <end position="119"/>
    </location>
</feature>
<dbReference type="EMBL" id="JAEPRD010000135">
    <property type="protein sequence ID" value="KAG2197055.1"/>
    <property type="molecule type" value="Genomic_DNA"/>
</dbReference>
<evidence type="ECO:0000256" key="2">
    <source>
        <dbReference type="SAM" id="Phobius"/>
    </source>
</evidence>
<reference evidence="3" key="1">
    <citation type="submission" date="2020-12" db="EMBL/GenBank/DDBJ databases">
        <title>Metabolic potential, ecology and presence of endohyphal bacteria is reflected in genomic diversity of Mucoromycotina.</title>
        <authorList>
            <person name="Muszewska A."/>
            <person name="Okrasinska A."/>
            <person name="Steczkiewicz K."/>
            <person name="Drgas O."/>
            <person name="Orlowska M."/>
            <person name="Perlinska-Lenart U."/>
            <person name="Aleksandrzak-Piekarczyk T."/>
            <person name="Szatraj K."/>
            <person name="Zielenkiewicz U."/>
            <person name="Pilsyk S."/>
            <person name="Malc E."/>
            <person name="Mieczkowski P."/>
            <person name="Kruszewska J.S."/>
            <person name="Biernat P."/>
            <person name="Pawlowska J."/>
        </authorList>
    </citation>
    <scope>NUCLEOTIDE SEQUENCE</scope>
    <source>
        <strain evidence="3">WA0000017839</strain>
    </source>
</reference>
<keyword evidence="2" id="KW-1133">Transmembrane helix</keyword>
<organism evidence="3 4">
    <name type="scientific">Mucor saturninus</name>
    <dbReference type="NCBI Taxonomy" id="64648"/>
    <lineage>
        <taxon>Eukaryota</taxon>
        <taxon>Fungi</taxon>
        <taxon>Fungi incertae sedis</taxon>
        <taxon>Mucoromycota</taxon>
        <taxon>Mucoromycotina</taxon>
        <taxon>Mucoromycetes</taxon>
        <taxon>Mucorales</taxon>
        <taxon>Mucorineae</taxon>
        <taxon>Mucoraceae</taxon>
        <taxon>Mucor</taxon>
    </lineage>
</organism>
<evidence type="ECO:0000256" key="1">
    <source>
        <dbReference type="SAM" id="MobiDB-lite"/>
    </source>
</evidence>
<feature type="transmembrane region" description="Helical" evidence="2">
    <location>
        <begin position="171"/>
        <end position="192"/>
    </location>
</feature>
<name>A0A8H7QSN0_9FUNG</name>
<accession>A0A8H7QSN0</accession>
<proteinExistence type="predicted"/>
<evidence type="ECO:0000313" key="4">
    <source>
        <dbReference type="Proteomes" id="UP000603453"/>
    </source>
</evidence>
<dbReference type="Proteomes" id="UP000603453">
    <property type="component" value="Unassembled WGS sequence"/>
</dbReference>
<evidence type="ECO:0000313" key="3">
    <source>
        <dbReference type="EMBL" id="KAG2197055.1"/>
    </source>
</evidence>
<keyword evidence="2" id="KW-0812">Transmembrane</keyword>
<keyword evidence="2" id="KW-0472">Membrane</keyword>
<feature type="region of interest" description="Disordered" evidence="1">
    <location>
        <begin position="1"/>
        <end position="33"/>
    </location>
</feature>
<comment type="caution">
    <text evidence="3">The sequence shown here is derived from an EMBL/GenBank/DDBJ whole genome shotgun (WGS) entry which is preliminary data.</text>
</comment>
<feature type="compositionally biased region" description="Basic residues" evidence="1">
    <location>
        <begin position="19"/>
        <end position="31"/>
    </location>
</feature>